<dbReference type="SUPFAM" id="SSF56496">
    <property type="entry name" value="Fibrinogen C-terminal domain-like"/>
    <property type="match status" value="1"/>
</dbReference>
<sequence length="172" mass="20040">MRVFLGFFIVFFLTDVTKSDCRSLYGVGERKDGIYTISPDEITSFPVYCDMTNGGWTVIQRRIDGEVNFDRVWVDYARGFGNLSADFWLGLRYIHLLASDLNEISFELTIAESGRNASAVYKNFTVDDEAEYFRMHVSREAVYNNEMSLYIDNRKWLLSSQQYVLYNKGFRS</sequence>
<dbReference type="SMART" id="SM00186">
    <property type="entry name" value="FBG"/>
    <property type="match status" value="1"/>
</dbReference>
<evidence type="ECO:0000259" key="2">
    <source>
        <dbReference type="PROSITE" id="PS51406"/>
    </source>
</evidence>
<dbReference type="EMBL" id="JARBDR010000923">
    <property type="protein sequence ID" value="KAJ8297715.1"/>
    <property type="molecule type" value="Genomic_DNA"/>
</dbReference>
<dbReference type="PANTHER" id="PTHR19143">
    <property type="entry name" value="FIBRINOGEN/TENASCIN/ANGIOPOEITIN"/>
    <property type="match status" value="1"/>
</dbReference>
<organism evidence="3 4">
    <name type="scientific">Tegillarca granosa</name>
    <name type="common">Malaysian cockle</name>
    <name type="synonym">Anadara granosa</name>
    <dbReference type="NCBI Taxonomy" id="220873"/>
    <lineage>
        <taxon>Eukaryota</taxon>
        <taxon>Metazoa</taxon>
        <taxon>Spiralia</taxon>
        <taxon>Lophotrochozoa</taxon>
        <taxon>Mollusca</taxon>
        <taxon>Bivalvia</taxon>
        <taxon>Autobranchia</taxon>
        <taxon>Pteriomorphia</taxon>
        <taxon>Arcoida</taxon>
        <taxon>Arcoidea</taxon>
        <taxon>Arcidae</taxon>
        <taxon>Tegillarca</taxon>
    </lineage>
</organism>
<keyword evidence="1" id="KW-0732">Signal</keyword>
<feature type="chain" id="PRO_5046065033" description="Fibrinogen C-terminal domain-containing protein" evidence="1">
    <location>
        <begin position="20"/>
        <end position="172"/>
    </location>
</feature>
<dbReference type="PROSITE" id="PS51406">
    <property type="entry name" value="FIBRINOGEN_C_2"/>
    <property type="match status" value="1"/>
</dbReference>
<name>A0ABQ9E2J7_TEGGR</name>
<dbReference type="InterPro" id="IPR050373">
    <property type="entry name" value="Fibrinogen_C-term_domain"/>
</dbReference>
<dbReference type="Gene3D" id="3.90.215.10">
    <property type="entry name" value="Gamma Fibrinogen, chain A, domain 1"/>
    <property type="match status" value="1"/>
</dbReference>
<dbReference type="Pfam" id="PF00147">
    <property type="entry name" value="Fibrinogen_C"/>
    <property type="match status" value="1"/>
</dbReference>
<protein>
    <recommendedName>
        <fullName evidence="2">Fibrinogen C-terminal domain-containing protein</fullName>
    </recommendedName>
</protein>
<proteinExistence type="predicted"/>
<dbReference type="InterPro" id="IPR036056">
    <property type="entry name" value="Fibrinogen-like_C"/>
</dbReference>
<gene>
    <name evidence="3" type="ORF">KUTeg_024246</name>
</gene>
<dbReference type="PANTHER" id="PTHR19143:SF394">
    <property type="entry name" value="ANGIOPOIETIN-RELATED PROTEIN 3-LIKE"/>
    <property type="match status" value="1"/>
</dbReference>
<feature type="signal peptide" evidence="1">
    <location>
        <begin position="1"/>
        <end position="19"/>
    </location>
</feature>
<reference evidence="3 4" key="1">
    <citation type="submission" date="2022-12" db="EMBL/GenBank/DDBJ databases">
        <title>Chromosome-level genome of Tegillarca granosa.</title>
        <authorList>
            <person name="Kim J."/>
        </authorList>
    </citation>
    <scope>NUCLEOTIDE SEQUENCE [LARGE SCALE GENOMIC DNA]</scope>
    <source>
        <strain evidence="3">Teg-2019</strain>
        <tissue evidence="3">Adductor muscle</tissue>
    </source>
</reference>
<accession>A0ABQ9E2J7</accession>
<evidence type="ECO:0000313" key="3">
    <source>
        <dbReference type="EMBL" id="KAJ8297715.1"/>
    </source>
</evidence>
<keyword evidence="4" id="KW-1185">Reference proteome</keyword>
<evidence type="ECO:0000313" key="4">
    <source>
        <dbReference type="Proteomes" id="UP001217089"/>
    </source>
</evidence>
<feature type="domain" description="Fibrinogen C-terminal" evidence="2">
    <location>
        <begin position="12"/>
        <end position="138"/>
    </location>
</feature>
<dbReference type="InterPro" id="IPR014716">
    <property type="entry name" value="Fibrinogen_a/b/g_C_1"/>
</dbReference>
<comment type="caution">
    <text evidence="3">The sequence shown here is derived from an EMBL/GenBank/DDBJ whole genome shotgun (WGS) entry which is preliminary data.</text>
</comment>
<dbReference type="InterPro" id="IPR002181">
    <property type="entry name" value="Fibrinogen_a/b/g_C_dom"/>
</dbReference>
<dbReference type="Proteomes" id="UP001217089">
    <property type="component" value="Unassembled WGS sequence"/>
</dbReference>
<evidence type="ECO:0000256" key="1">
    <source>
        <dbReference type="SAM" id="SignalP"/>
    </source>
</evidence>
<dbReference type="NCBIfam" id="NF040941">
    <property type="entry name" value="GGGWT_bact"/>
    <property type="match status" value="1"/>
</dbReference>